<feature type="coiled-coil region" evidence="3">
    <location>
        <begin position="164"/>
        <end position="191"/>
    </location>
</feature>
<accession>A0ABY5P412</accession>
<reference evidence="5 6" key="1">
    <citation type="submission" date="2022-08" db="EMBL/GenBank/DDBJ databases">
        <title>Aerococcaceae sp. nov isolated from spoiled eye mask.</title>
        <authorList>
            <person name="Zhou G."/>
            <person name="Xie X.-B."/>
            <person name="Shi Q.-S."/>
            <person name="Wang Y.-S."/>
            <person name="Wen X."/>
            <person name="Peng H."/>
            <person name="Yang X.-J."/>
            <person name="Tao H.-B."/>
            <person name="Huang X.-M."/>
        </authorList>
    </citation>
    <scope>NUCLEOTIDE SEQUENCE [LARGE SCALE GENOMIC DNA]</scope>
    <source>
        <strain evidence="6">DM20194951</strain>
    </source>
</reference>
<evidence type="ECO:0000313" key="6">
    <source>
        <dbReference type="Proteomes" id="UP001315967"/>
    </source>
</evidence>
<dbReference type="PROSITE" id="PS50983">
    <property type="entry name" value="FE_B12_PBP"/>
    <property type="match status" value="1"/>
</dbReference>
<dbReference type="InterPro" id="IPR054828">
    <property type="entry name" value="Vit_B12_bind_prot"/>
</dbReference>
<dbReference type="InterPro" id="IPR050902">
    <property type="entry name" value="ABC_Transporter_SBP"/>
</dbReference>
<gene>
    <name evidence="5" type="ORF">NRE15_10570</name>
</gene>
<organism evidence="5 6">
    <name type="scientific">Fundicoccus culcitae</name>
    <dbReference type="NCBI Taxonomy" id="2969821"/>
    <lineage>
        <taxon>Bacteria</taxon>
        <taxon>Bacillati</taxon>
        <taxon>Bacillota</taxon>
        <taxon>Bacilli</taxon>
        <taxon>Lactobacillales</taxon>
        <taxon>Aerococcaceae</taxon>
        <taxon>Fundicoccus</taxon>
    </lineage>
</organism>
<dbReference type="NCBIfam" id="NF038402">
    <property type="entry name" value="TroA_like"/>
    <property type="match status" value="1"/>
</dbReference>
<dbReference type="RefSeq" id="WP_313792841.1">
    <property type="nucleotide sequence ID" value="NZ_CP102453.1"/>
</dbReference>
<comment type="similarity">
    <text evidence="1">Belongs to the bacterial solute-binding protein 8 family.</text>
</comment>
<dbReference type="PANTHER" id="PTHR30535:SF34">
    <property type="entry name" value="MOLYBDATE-BINDING PROTEIN MOLA"/>
    <property type="match status" value="1"/>
</dbReference>
<evidence type="ECO:0000259" key="4">
    <source>
        <dbReference type="PROSITE" id="PS50983"/>
    </source>
</evidence>
<dbReference type="PANTHER" id="PTHR30535">
    <property type="entry name" value="VITAMIN B12-BINDING PROTEIN"/>
    <property type="match status" value="1"/>
</dbReference>
<dbReference type="CDD" id="cd01143">
    <property type="entry name" value="YvrC"/>
    <property type="match status" value="1"/>
</dbReference>
<dbReference type="SUPFAM" id="SSF53807">
    <property type="entry name" value="Helical backbone' metal receptor"/>
    <property type="match status" value="1"/>
</dbReference>
<keyword evidence="2" id="KW-0732">Signal</keyword>
<dbReference type="Proteomes" id="UP001315967">
    <property type="component" value="Chromosome"/>
</dbReference>
<dbReference type="Gene3D" id="3.40.50.1980">
    <property type="entry name" value="Nitrogenase molybdenum iron protein domain"/>
    <property type="match status" value="2"/>
</dbReference>
<feature type="domain" description="Fe/B12 periplasmic-binding" evidence="4">
    <location>
        <begin position="57"/>
        <end position="312"/>
    </location>
</feature>
<evidence type="ECO:0000256" key="1">
    <source>
        <dbReference type="ARBA" id="ARBA00008814"/>
    </source>
</evidence>
<protein>
    <submittedName>
        <fullName evidence="5">ABC transporter substrate-binding protein</fullName>
    </submittedName>
</protein>
<dbReference type="Pfam" id="PF01497">
    <property type="entry name" value="Peripla_BP_2"/>
    <property type="match status" value="1"/>
</dbReference>
<keyword evidence="3" id="KW-0175">Coiled coil</keyword>
<proteinExistence type="inferred from homology"/>
<sequence>MKKFKTISIKSLLVILVTLLGVNLLTTSIQVHATDTEEITITDMAGREIVLEGPATRIVVLQPSNAEILFSLGAGDVIIGRGEYVDYPTEEVEDIPQFATGENMNLEEIIALNPEVVITTTMNQSEDQMSQLEETGIKVITTDASTIEEVYDSIELLGLIVGYEEEANLLIEDMQNTFEEYSQKADEGNKENLSIYYEISPLEFGLWTGGQNTFMDEIGQMLNLENVFSEVDGWAEISEEQVLEKNPDYIITTTMPFEGSNPVEEILGRNGWDAISAIESGNVFQANSDEFTRPGPRLMDAIITLYEFVYGE</sequence>
<evidence type="ECO:0000256" key="2">
    <source>
        <dbReference type="ARBA" id="ARBA00022729"/>
    </source>
</evidence>
<keyword evidence="6" id="KW-1185">Reference proteome</keyword>
<evidence type="ECO:0000313" key="5">
    <source>
        <dbReference type="EMBL" id="UUX33340.1"/>
    </source>
</evidence>
<dbReference type="EMBL" id="CP102453">
    <property type="protein sequence ID" value="UUX33340.1"/>
    <property type="molecule type" value="Genomic_DNA"/>
</dbReference>
<dbReference type="InterPro" id="IPR002491">
    <property type="entry name" value="ABC_transptr_periplasmic_BD"/>
</dbReference>
<name>A0ABY5P412_9LACT</name>
<evidence type="ECO:0000256" key="3">
    <source>
        <dbReference type="SAM" id="Coils"/>
    </source>
</evidence>